<keyword evidence="1" id="KW-1133">Transmembrane helix</keyword>
<dbReference type="EMBL" id="BMAW01080820">
    <property type="protein sequence ID" value="GFU21300.1"/>
    <property type="molecule type" value="Genomic_DNA"/>
</dbReference>
<feature type="chain" id="PRO_5036478210" evidence="2">
    <location>
        <begin position="27"/>
        <end position="92"/>
    </location>
</feature>
<evidence type="ECO:0000313" key="3">
    <source>
        <dbReference type="EMBL" id="GFU21300.1"/>
    </source>
</evidence>
<keyword evidence="1" id="KW-0472">Membrane</keyword>
<organism evidence="3 4">
    <name type="scientific">Nephila pilipes</name>
    <name type="common">Giant wood spider</name>
    <name type="synonym">Nephila maculata</name>
    <dbReference type="NCBI Taxonomy" id="299642"/>
    <lineage>
        <taxon>Eukaryota</taxon>
        <taxon>Metazoa</taxon>
        <taxon>Ecdysozoa</taxon>
        <taxon>Arthropoda</taxon>
        <taxon>Chelicerata</taxon>
        <taxon>Arachnida</taxon>
        <taxon>Araneae</taxon>
        <taxon>Araneomorphae</taxon>
        <taxon>Entelegynae</taxon>
        <taxon>Araneoidea</taxon>
        <taxon>Nephilidae</taxon>
        <taxon>Nephila</taxon>
    </lineage>
</organism>
<comment type="caution">
    <text evidence="3">The sequence shown here is derived from an EMBL/GenBank/DDBJ whole genome shotgun (WGS) entry which is preliminary data.</text>
</comment>
<sequence>MMGRNSIILIFLSCCVASFLVETIEASKETKLAKKVAKNVIERKIKKSYARRWLIIILLVLGGVALTGLAVFGFYMCRRLLRYESPFKPSIV</sequence>
<dbReference type="Proteomes" id="UP000887013">
    <property type="component" value="Unassembled WGS sequence"/>
</dbReference>
<evidence type="ECO:0000256" key="1">
    <source>
        <dbReference type="SAM" id="Phobius"/>
    </source>
</evidence>
<dbReference type="OrthoDB" id="10572181at2759"/>
<gene>
    <name evidence="3" type="ORF">NPIL_240641</name>
</gene>
<reference evidence="3" key="1">
    <citation type="submission" date="2020-08" db="EMBL/GenBank/DDBJ databases">
        <title>Multicomponent nature underlies the extraordinary mechanical properties of spider dragline silk.</title>
        <authorList>
            <person name="Kono N."/>
            <person name="Nakamura H."/>
            <person name="Mori M."/>
            <person name="Yoshida Y."/>
            <person name="Ohtoshi R."/>
            <person name="Malay A.D."/>
            <person name="Moran D.A.P."/>
            <person name="Tomita M."/>
            <person name="Numata K."/>
            <person name="Arakawa K."/>
        </authorList>
    </citation>
    <scope>NUCLEOTIDE SEQUENCE</scope>
</reference>
<keyword evidence="4" id="KW-1185">Reference proteome</keyword>
<feature type="transmembrane region" description="Helical" evidence="1">
    <location>
        <begin position="50"/>
        <end position="75"/>
    </location>
</feature>
<proteinExistence type="predicted"/>
<keyword evidence="1" id="KW-0812">Transmembrane</keyword>
<feature type="signal peptide" evidence="2">
    <location>
        <begin position="1"/>
        <end position="26"/>
    </location>
</feature>
<evidence type="ECO:0000256" key="2">
    <source>
        <dbReference type="SAM" id="SignalP"/>
    </source>
</evidence>
<dbReference type="AlphaFoldDB" id="A0A8X6UL73"/>
<evidence type="ECO:0000313" key="4">
    <source>
        <dbReference type="Proteomes" id="UP000887013"/>
    </source>
</evidence>
<protein>
    <submittedName>
        <fullName evidence="3">Uncharacterized protein</fullName>
    </submittedName>
</protein>
<name>A0A8X6UL73_NEPPI</name>
<accession>A0A8X6UL73</accession>
<keyword evidence="2" id="KW-0732">Signal</keyword>